<organism evidence="9 10">
    <name type="scientific">Aspergillus heteromorphus CBS 117.55</name>
    <dbReference type="NCBI Taxonomy" id="1448321"/>
    <lineage>
        <taxon>Eukaryota</taxon>
        <taxon>Fungi</taxon>
        <taxon>Dikarya</taxon>
        <taxon>Ascomycota</taxon>
        <taxon>Pezizomycotina</taxon>
        <taxon>Eurotiomycetes</taxon>
        <taxon>Eurotiomycetidae</taxon>
        <taxon>Eurotiales</taxon>
        <taxon>Aspergillaceae</taxon>
        <taxon>Aspergillus</taxon>
        <taxon>Aspergillus subgen. Circumdati</taxon>
    </lineage>
</organism>
<evidence type="ECO:0000256" key="5">
    <source>
        <dbReference type="ARBA" id="ARBA00023004"/>
    </source>
</evidence>
<comment type="caution">
    <text evidence="9">The sequence shown here is derived from an EMBL/GenBank/DDBJ whole genome shotgun (WGS) entry which is preliminary data.</text>
</comment>
<evidence type="ECO:0000256" key="1">
    <source>
        <dbReference type="ARBA" id="ARBA00001971"/>
    </source>
</evidence>
<dbReference type="GO" id="GO:0020037">
    <property type="term" value="F:heme binding"/>
    <property type="evidence" value="ECO:0007669"/>
    <property type="project" value="InterPro"/>
</dbReference>
<keyword evidence="6 8" id="KW-0503">Monooxygenase</keyword>
<dbReference type="STRING" id="1448321.A0A317VHF1"/>
<dbReference type="GO" id="GO:0016705">
    <property type="term" value="F:oxidoreductase activity, acting on paired donors, with incorporation or reduction of molecular oxygen"/>
    <property type="evidence" value="ECO:0007669"/>
    <property type="project" value="InterPro"/>
</dbReference>
<dbReference type="CDD" id="cd11062">
    <property type="entry name" value="CYP58-like"/>
    <property type="match status" value="1"/>
</dbReference>
<dbReference type="Pfam" id="PF00067">
    <property type="entry name" value="p450"/>
    <property type="match status" value="1"/>
</dbReference>
<evidence type="ECO:0000256" key="7">
    <source>
        <dbReference type="PIRSR" id="PIRSR602401-1"/>
    </source>
</evidence>
<dbReference type="PROSITE" id="PS00086">
    <property type="entry name" value="CYTOCHROME_P450"/>
    <property type="match status" value="1"/>
</dbReference>
<proteinExistence type="inferred from homology"/>
<dbReference type="GeneID" id="37060122"/>
<dbReference type="VEuPathDB" id="FungiDB:BO70DRAFT_112076"/>
<dbReference type="InterPro" id="IPR036396">
    <property type="entry name" value="Cyt_P450_sf"/>
</dbReference>
<feature type="binding site" description="axial binding residue" evidence="7">
    <location>
        <position position="427"/>
    </location>
    <ligand>
        <name>heme</name>
        <dbReference type="ChEBI" id="CHEBI:30413"/>
    </ligand>
    <ligandPart>
        <name>Fe</name>
        <dbReference type="ChEBI" id="CHEBI:18248"/>
    </ligandPart>
</feature>
<keyword evidence="4 8" id="KW-0560">Oxidoreductase</keyword>
<dbReference type="RefSeq" id="XP_025396904.1">
    <property type="nucleotide sequence ID" value="XM_025537885.1"/>
</dbReference>
<dbReference type="InterPro" id="IPR050121">
    <property type="entry name" value="Cytochrome_P450_monoxygenase"/>
</dbReference>
<comment type="cofactor">
    <cofactor evidence="1 7">
        <name>heme</name>
        <dbReference type="ChEBI" id="CHEBI:30413"/>
    </cofactor>
</comment>
<dbReference type="AlphaFoldDB" id="A0A317VHF1"/>
<evidence type="ECO:0000256" key="3">
    <source>
        <dbReference type="ARBA" id="ARBA00022723"/>
    </source>
</evidence>
<dbReference type="SUPFAM" id="SSF48264">
    <property type="entry name" value="Cytochrome P450"/>
    <property type="match status" value="1"/>
</dbReference>
<dbReference type="Proteomes" id="UP000247233">
    <property type="component" value="Unassembled WGS sequence"/>
</dbReference>
<dbReference type="GO" id="GO:0004497">
    <property type="term" value="F:monooxygenase activity"/>
    <property type="evidence" value="ECO:0007669"/>
    <property type="project" value="UniProtKB-KW"/>
</dbReference>
<dbReference type="PANTHER" id="PTHR24305:SF156">
    <property type="entry name" value="P450, PUTATIVE (EUROFUNG)-RELATED"/>
    <property type="match status" value="1"/>
</dbReference>
<dbReference type="InterPro" id="IPR001128">
    <property type="entry name" value="Cyt_P450"/>
</dbReference>
<evidence type="ECO:0000256" key="8">
    <source>
        <dbReference type="RuleBase" id="RU000461"/>
    </source>
</evidence>
<gene>
    <name evidence="9" type="ORF">BO70DRAFT_112076</name>
</gene>
<sequence length="482" mass="53259">MLRIETIQALSSHPLPIAVLVIASAIFCRCFYRIYLHPLSAVPGPKLAACTSLWLTYHTYIGDECTVVYGLHQKYGPVLRVAPNDVDIAHLDAIEPLYFACGGFPKARPYSKFDLDGHATIFSTLNLSDRAARAKAVTPLFSSASIRSSQKALGDVFDAFVARLRSEARTAKPVNVLNAARAMAIDGMSAHLFHERYGAMTETADLMSASPFVDSCVQIGAFFNLVPGKMGDALMAMVERWSTNTKLKESHGLIDKYTRKLVQTAVPESGSYQSRLLGKLTAAQCQIELIDVCFAGTDSTAMNTASIMWYLTKQPDIYARLRQEVLKTTQNGEDPMTCAYLRGVIREGLRLSWSTPVRLPRLVPAGGWQCLGFHFPAETSVGVASYQLHQDSSMFHNPQQFEPERWDNPSSAMLTAFMPFGKGTRSCLAQPLATYEVTMSIFKVVEADLLRGATIVQDRIEIKEWFNTEVKGGEILVQFAQS</sequence>
<evidence type="ECO:0000256" key="4">
    <source>
        <dbReference type="ARBA" id="ARBA00023002"/>
    </source>
</evidence>
<accession>A0A317VHF1</accession>
<dbReference type="InterPro" id="IPR002401">
    <property type="entry name" value="Cyt_P450_E_grp-I"/>
</dbReference>
<evidence type="ECO:0000256" key="2">
    <source>
        <dbReference type="ARBA" id="ARBA00010617"/>
    </source>
</evidence>
<evidence type="ECO:0000256" key="6">
    <source>
        <dbReference type="ARBA" id="ARBA00023033"/>
    </source>
</evidence>
<dbReference type="OrthoDB" id="3945418at2759"/>
<dbReference type="Gene3D" id="1.10.630.10">
    <property type="entry name" value="Cytochrome P450"/>
    <property type="match status" value="1"/>
</dbReference>
<comment type="similarity">
    <text evidence="2 8">Belongs to the cytochrome P450 family.</text>
</comment>
<dbReference type="PANTHER" id="PTHR24305">
    <property type="entry name" value="CYTOCHROME P450"/>
    <property type="match status" value="1"/>
</dbReference>
<keyword evidence="7 8" id="KW-0349">Heme</keyword>
<protein>
    <submittedName>
        <fullName evidence="9">Cytochrome P450</fullName>
    </submittedName>
</protein>
<dbReference type="PRINTS" id="PR00463">
    <property type="entry name" value="EP450I"/>
</dbReference>
<keyword evidence="3 7" id="KW-0479">Metal-binding</keyword>
<name>A0A317VHF1_9EURO</name>
<dbReference type="InterPro" id="IPR017972">
    <property type="entry name" value="Cyt_P450_CS"/>
</dbReference>
<keyword evidence="5 7" id="KW-0408">Iron</keyword>
<dbReference type="EMBL" id="MSFL01000024">
    <property type="protein sequence ID" value="PWY73733.1"/>
    <property type="molecule type" value="Genomic_DNA"/>
</dbReference>
<dbReference type="GO" id="GO:0005506">
    <property type="term" value="F:iron ion binding"/>
    <property type="evidence" value="ECO:0007669"/>
    <property type="project" value="InterPro"/>
</dbReference>
<evidence type="ECO:0000313" key="9">
    <source>
        <dbReference type="EMBL" id="PWY73733.1"/>
    </source>
</evidence>
<reference evidence="9 10" key="1">
    <citation type="submission" date="2016-12" db="EMBL/GenBank/DDBJ databases">
        <title>The genomes of Aspergillus section Nigri reveals drivers in fungal speciation.</title>
        <authorList>
            <consortium name="DOE Joint Genome Institute"/>
            <person name="Vesth T.C."/>
            <person name="Nybo J."/>
            <person name="Theobald S."/>
            <person name="Brandl J."/>
            <person name="Frisvad J.C."/>
            <person name="Nielsen K.F."/>
            <person name="Lyhne E.K."/>
            <person name="Kogle M.E."/>
            <person name="Kuo A."/>
            <person name="Riley R."/>
            <person name="Clum A."/>
            <person name="Nolan M."/>
            <person name="Lipzen A."/>
            <person name="Salamov A."/>
            <person name="Henrissat B."/>
            <person name="Wiebenga A."/>
            <person name="De Vries R.P."/>
            <person name="Grigoriev I.V."/>
            <person name="Mortensen U.H."/>
            <person name="Andersen M.R."/>
            <person name="Baker S.E."/>
        </authorList>
    </citation>
    <scope>NUCLEOTIDE SEQUENCE [LARGE SCALE GENOMIC DNA]</scope>
    <source>
        <strain evidence="9 10">CBS 117.55</strain>
    </source>
</reference>
<keyword evidence="10" id="KW-1185">Reference proteome</keyword>
<evidence type="ECO:0000313" key="10">
    <source>
        <dbReference type="Proteomes" id="UP000247233"/>
    </source>
</evidence>